<feature type="transmembrane region" description="Helical" evidence="1">
    <location>
        <begin position="958"/>
        <end position="980"/>
    </location>
</feature>
<feature type="transmembrane region" description="Helical" evidence="1">
    <location>
        <begin position="895"/>
        <end position="918"/>
    </location>
</feature>
<dbReference type="Proteomes" id="UP000273982">
    <property type="component" value="Chromosome"/>
</dbReference>
<dbReference type="EMBL" id="CP034086">
    <property type="protein sequence ID" value="AZG75623.1"/>
    <property type="molecule type" value="Genomic_DNA"/>
</dbReference>
<dbReference type="Gene3D" id="3.30.70.1430">
    <property type="entry name" value="Multidrug efflux transporter AcrB pore domain"/>
    <property type="match status" value="2"/>
</dbReference>
<dbReference type="Pfam" id="PF00873">
    <property type="entry name" value="ACR_tran"/>
    <property type="match status" value="1"/>
</dbReference>
<feature type="transmembrane region" description="Helical" evidence="1">
    <location>
        <begin position="360"/>
        <end position="381"/>
    </location>
</feature>
<feature type="transmembrane region" description="Helical" evidence="1">
    <location>
        <begin position="431"/>
        <end position="451"/>
    </location>
</feature>
<accession>A0A3G8M0X1</accession>
<dbReference type="GO" id="GO:0005886">
    <property type="term" value="C:plasma membrane"/>
    <property type="evidence" value="ECO:0007669"/>
    <property type="project" value="TreeGrafter"/>
</dbReference>
<feature type="transmembrane region" description="Helical" evidence="1">
    <location>
        <begin position="387"/>
        <end position="410"/>
    </location>
</feature>
<evidence type="ECO:0000256" key="1">
    <source>
        <dbReference type="SAM" id="Phobius"/>
    </source>
</evidence>
<dbReference type="SUPFAM" id="SSF82866">
    <property type="entry name" value="Multidrug efflux transporter AcrB transmembrane domain"/>
    <property type="match status" value="2"/>
</dbReference>
<feature type="transmembrane region" description="Helical" evidence="1">
    <location>
        <begin position="852"/>
        <end position="875"/>
    </location>
</feature>
<dbReference type="PANTHER" id="PTHR32063:SF78">
    <property type="entry name" value="ACRB_ACRD_ACRF FAMILY PROTEIN"/>
    <property type="match status" value="1"/>
</dbReference>
<dbReference type="RefSeq" id="WP_124737493.1">
    <property type="nucleotide sequence ID" value="NZ_CP034086.1"/>
</dbReference>
<dbReference type="GO" id="GO:0042910">
    <property type="term" value="F:xenobiotic transmembrane transporter activity"/>
    <property type="evidence" value="ECO:0007669"/>
    <property type="project" value="TreeGrafter"/>
</dbReference>
<reference evidence="2 3" key="1">
    <citation type="submission" date="2018-11" db="EMBL/GenBank/DDBJ databases">
        <title>Genome squencing of methanotrophic bacteria isolated from alkaline groundwater in Korea.</title>
        <authorList>
            <person name="Nguyen L.N."/>
        </authorList>
    </citation>
    <scope>NUCLEOTIDE SEQUENCE [LARGE SCALE GENOMIC DNA]</scope>
    <source>
        <strain evidence="2 3">GW6</strain>
    </source>
</reference>
<dbReference type="InterPro" id="IPR027463">
    <property type="entry name" value="AcrB_DN_DC_subdom"/>
</dbReference>
<keyword evidence="1" id="KW-0472">Membrane</keyword>
<feature type="transmembrane region" description="Helical" evidence="1">
    <location>
        <begin position="334"/>
        <end position="353"/>
    </location>
</feature>
<evidence type="ECO:0000313" key="2">
    <source>
        <dbReference type="EMBL" id="AZG75623.1"/>
    </source>
</evidence>
<evidence type="ECO:0000313" key="3">
    <source>
        <dbReference type="Proteomes" id="UP000273982"/>
    </source>
</evidence>
<dbReference type="Gene3D" id="3.30.70.1320">
    <property type="entry name" value="Multidrug efflux transporter AcrB pore domain like"/>
    <property type="match status" value="1"/>
</dbReference>
<protein>
    <submittedName>
        <fullName evidence="2">Acriflavine resistance protein B</fullName>
    </submittedName>
</protein>
<feature type="transmembrane region" description="Helical" evidence="1">
    <location>
        <begin position="986"/>
        <end position="1011"/>
    </location>
</feature>
<dbReference type="SUPFAM" id="SSF82693">
    <property type="entry name" value="Multidrug efflux transporter AcrB pore domain, PN1, PN2, PC1 and PC2 subdomains"/>
    <property type="match status" value="3"/>
</dbReference>
<dbReference type="Gene3D" id="3.30.2090.10">
    <property type="entry name" value="Multidrug efflux transporter AcrB TolC docking domain, DN and DC subdomains"/>
    <property type="match status" value="2"/>
</dbReference>
<dbReference type="Gene3D" id="1.20.1640.10">
    <property type="entry name" value="Multidrug efflux transporter AcrB transmembrane domain"/>
    <property type="match status" value="2"/>
</dbReference>
<keyword evidence="1" id="KW-1133">Transmembrane helix</keyword>
<dbReference type="SUPFAM" id="SSF82714">
    <property type="entry name" value="Multidrug efflux transporter AcrB TolC docking domain, DN and DC subdomains"/>
    <property type="match status" value="2"/>
</dbReference>
<proteinExistence type="predicted"/>
<gene>
    <name evidence="2" type="ORF">EHO51_02075</name>
</gene>
<dbReference type="Gene3D" id="3.30.70.1440">
    <property type="entry name" value="Multidrug efflux transporter AcrB pore domain"/>
    <property type="match status" value="1"/>
</dbReference>
<dbReference type="KEGG" id="mros:EHO51_02075"/>
<feature type="transmembrane region" description="Helical" evidence="1">
    <location>
        <begin position="463"/>
        <end position="486"/>
    </location>
</feature>
<dbReference type="AlphaFoldDB" id="A0A3G8M0X1"/>
<dbReference type="PANTHER" id="PTHR32063">
    <property type="match status" value="1"/>
</dbReference>
<dbReference type="InterPro" id="IPR001036">
    <property type="entry name" value="Acrflvin-R"/>
</dbReference>
<sequence length="1036" mass="110281">MNVSAPFIRRPVATTLLASALFLVGAVAYFFLPVASLPAVDFPIIGISASRPGADPQTMAASVAAPLERRLSSIAGLNELTSANSLGSTQIIAQFDISRPLDAAARDVQAAINASITDLPSDLPMAPVYRKASQSSMPVLVLAMTSDTLPTSAIFDAADSVIAQRVSQIPGVAEARLAGAEQPAIRVQVDSARLAAMGLGVDAVANALNAANAHSAVGALGGDTREITLATTDQLSTPEDYRNIVIAARGGAVVKLGDVATVERGVKNRNAAGWFNGKPAVLLIVTKQPNANVIETVDQIKAMMPQFQEWIPSGVKIDVLADRTQTIRASIHDIQRTLAISVFLVMMVVYVFLRRATPVIAAGITVPLSLVGTCAAMWVAGFSIDNLSLMALTISVGFVVDDAIVMIENIQSNAERGLSRIEAALVGSKQIGFTVVSISLSLVAVFIPLLFMEGVMGRLLREFSWTLTFAIAISTIISLTVTPMVCARLPAPRERAPSRFDRLIEGSLDRIVDLYARSLRPVIDHPWATLIVVVVSIGWTVRLYQTIPKGSLPQDDIGLINGTTEAAGDVSFTEMARLQRLASDVLVADPDVANVGSFIGASNLTASTNQGRLFVALKPADERRASSKDVIARLRGEFAKIPGLSVFMVPSQDLRTGGRLSKSQYQFTLSSPSIEILETWRDKVLERLKQAPELIDVASDQERGGLRAKVVIDRTAASRMNVQIAAIDAALNSAFGQRQDAIVYTQRNQYRVIYETPLERQRDIRDLAGIYVSSVTGEQIPLTAMARIERSSMPLVVHHQGVVPATTISYNVAPGYSLDATVAAIELAIAELNPPGGLRAEFAGDVADFRKVAAGMAALILAALLSVYIILGILYESLIHPITIISTLPSAGLGALLSLELFNVEFTIIAFIGILLLIGIVKKNGIMLVDFALQAERDGGMSVHDAALAAARERFRPILMTTLAAIFGALPLAFATGIGAELRRPLGITIVGGLLLSQALTLYTTPVIYLLMSKLRRAKPAAPAQARVTPLKVSGA</sequence>
<keyword evidence="1" id="KW-0812">Transmembrane</keyword>
<dbReference type="PRINTS" id="PR00702">
    <property type="entry name" value="ACRIFLAVINRP"/>
</dbReference>
<organism evidence="2 3">
    <name type="scientific">Methylocystis rosea</name>
    <dbReference type="NCBI Taxonomy" id="173366"/>
    <lineage>
        <taxon>Bacteria</taxon>
        <taxon>Pseudomonadati</taxon>
        <taxon>Pseudomonadota</taxon>
        <taxon>Alphaproteobacteria</taxon>
        <taxon>Hyphomicrobiales</taxon>
        <taxon>Methylocystaceae</taxon>
        <taxon>Methylocystis</taxon>
    </lineage>
</organism>
<name>A0A3G8M0X1_9HYPH</name>